<sequence>MISHFRSTHIRTSLRQLIN</sequence>
<organism evidence="1">
    <name type="scientific">Arundo donax</name>
    <name type="common">Giant reed</name>
    <name type="synonym">Donax arundinaceus</name>
    <dbReference type="NCBI Taxonomy" id="35708"/>
    <lineage>
        <taxon>Eukaryota</taxon>
        <taxon>Viridiplantae</taxon>
        <taxon>Streptophyta</taxon>
        <taxon>Embryophyta</taxon>
        <taxon>Tracheophyta</taxon>
        <taxon>Spermatophyta</taxon>
        <taxon>Magnoliopsida</taxon>
        <taxon>Liliopsida</taxon>
        <taxon>Poales</taxon>
        <taxon>Poaceae</taxon>
        <taxon>PACMAD clade</taxon>
        <taxon>Arundinoideae</taxon>
        <taxon>Arundineae</taxon>
        <taxon>Arundo</taxon>
    </lineage>
</organism>
<proteinExistence type="predicted"/>
<dbReference type="EMBL" id="GBRH01279006">
    <property type="protein sequence ID" value="JAD18889.1"/>
    <property type="molecule type" value="Transcribed_RNA"/>
</dbReference>
<evidence type="ECO:0000313" key="1">
    <source>
        <dbReference type="EMBL" id="JAD18889.1"/>
    </source>
</evidence>
<reference evidence="1" key="1">
    <citation type="submission" date="2014-09" db="EMBL/GenBank/DDBJ databases">
        <authorList>
            <person name="Magalhaes I.L.F."/>
            <person name="Oliveira U."/>
            <person name="Santos F.R."/>
            <person name="Vidigal T.H.D.A."/>
            <person name="Brescovit A.D."/>
            <person name="Santos A.J."/>
        </authorList>
    </citation>
    <scope>NUCLEOTIDE SEQUENCE</scope>
    <source>
        <tissue evidence="1">Shoot tissue taken approximately 20 cm above the soil surface</tissue>
    </source>
</reference>
<accession>A0A0A8XY00</accession>
<name>A0A0A8XY00_ARUDO</name>
<dbReference type="AlphaFoldDB" id="A0A0A8XY00"/>
<reference evidence="1" key="2">
    <citation type="journal article" date="2015" name="Data Brief">
        <title>Shoot transcriptome of the giant reed, Arundo donax.</title>
        <authorList>
            <person name="Barrero R.A."/>
            <person name="Guerrero F.D."/>
            <person name="Moolhuijzen P."/>
            <person name="Goolsby J.A."/>
            <person name="Tidwell J."/>
            <person name="Bellgard S.E."/>
            <person name="Bellgard M.I."/>
        </authorList>
    </citation>
    <scope>NUCLEOTIDE SEQUENCE</scope>
    <source>
        <tissue evidence="1">Shoot tissue taken approximately 20 cm above the soil surface</tissue>
    </source>
</reference>
<protein>
    <submittedName>
        <fullName evidence="1">Uncharacterized protein</fullName>
    </submittedName>
</protein>